<dbReference type="EMBL" id="DS989735">
    <property type="protein sequence ID" value="EEA07886.1"/>
    <property type="molecule type" value="Genomic_DNA"/>
</dbReference>
<dbReference type="GO" id="GO:0070847">
    <property type="term" value="C:core mediator complex"/>
    <property type="evidence" value="ECO:0007669"/>
    <property type="project" value="TreeGrafter"/>
</dbReference>
<gene>
    <name evidence="8" type="ORF">CMU_029610</name>
</gene>
<keyword evidence="3 6" id="KW-0805">Transcription regulation</keyword>
<dbReference type="InterPro" id="IPR009244">
    <property type="entry name" value="Mediatior_Med7"/>
</dbReference>
<evidence type="ECO:0000256" key="7">
    <source>
        <dbReference type="SAM" id="Coils"/>
    </source>
</evidence>
<dbReference type="RefSeq" id="XP_002142235.1">
    <property type="nucleotide sequence ID" value="XM_002142199.1"/>
</dbReference>
<dbReference type="GO" id="GO:0003712">
    <property type="term" value="F:transcription coregulator activity"/>
    <property type="evidence" value="ECO:0007669"/>
    <property type="project" value="InterPro"/>
</dbReference>
<keyword evidence="9" id="KW-1185">Reference proteome</keyword>
<comment type="subunit">
    <text evidence="6">Component of the Mediator complex.</text>
</comment>
<dbReference type="GO" id="GO:0006357">
    <property type="term" value="P:regulation of transcription by RNA polymerase II"/>
    <property type="evidence" value="ECO:0007669"/>
    <property type="project" value="InterPro"/>
</dbReference>
<dbReference type="Gene3D" id="6.10.140.200">
    <property type="match status" value="1"/>
</dbReference>
<organism evidence="8 9">
    <name type="scientific">Cryptosporidium muris (strain RN66)</name>
    <dbReference type="NCBI Taxonomy" id="441375"/>
    <lineage>
        <taxon>Eukaryota</taxon>
        <taxon>Sar</taxon>
        <taxon>Alveolata</taxon>
        <taxon>Apicomplexa</taxon>
        <taxon>Conoidasida</taxon>
        <taxon>Coccidia</taxon>
        <taxon>Eucoccidiorida</taxon>
        <taxon>Eimeriorina</taxon>
        <taxon>Cryptosporidiidae</taxon>
        <taxon>Cryptosporidium</taxon>
    </lineage>
</organism>
<feature type="coiled-coil region" evidence="7">
    <location>
        <begin position="130"/>
        <end position="157"/>
    </location>
</feature>
<comment type="function">
    <text evidence="6">Component of the Mediator complex, a coactivator involved in the regulated transcription of nearly all RNA polymerase II-dependent genes. Mediator functions as a bridge to convey information from gene-specific regulatory proteins to the basal RNA polymerase II transcription machinery.</text>
</comment>
<accession>B6AI45</accession>
<dbReference type="eggNOG" id="KOG0570">
    <property type="taxonomic scope" value="Eukaryota"/>
</dbReference>
<protein>
    <recommendedName>
        <fullName evidence="6">Mediator of RNA polymerase II transcription subunit 7</fullName>
    </recommendedName>
</protein>
<evidence type="ECO:0000256" key="4">
    <source>
        <dbReference type="ARBA" id="ARBA00023163"/>
    </source>
</evidence>
<evidence type="ECO:0000256" key="5">
    <source>
        <dbReference type="ARBA" id="ARBA00023242"/>
    </source>
</evidence>
<dbReference type="STRING" id="441375.B6AI45"/>
<dbReference type="VEuPathDB" id="CryptoDB:CMU_029610"/>
<keyword evidence="7" id="KW-0175">Coiled coil</keyword>
<dbReference type="GO" id="GO:0016592">
    <property type="term" value="C:mediator complex"/>
    <property type="evidence" value="ECO:0007669"/>
    <property type="project" value="InterPro"/>
</dbReference>
<comment type="subcellular location">
    <subcellularLocation>
        <location evidence="1 6">Nucleus</location>
    </subcellularLocation>
</comment>
<proteinExistence type="inferred from homology"/>
<evidence type="ECO:0000313" key="8">
    <source>
        <dbReference type="EMBL" id="EEA07886.1"/>
    </source>
</evidence>
<evidence type="ECO:0000256" key="3">
    <source>
        <dbReference type="ARBA" id="ARBA00023015"/>
    </source>
</evidence>
<reference evidence="8" key="1">
    <citation type="submission" date="2008-06" db="EMBL/GenBank/DDBJ databases">
        <authorList>
            <person name="Lorenzi H."/>
            <person name="Inman J."/>
            <person name="Miller J."/>
            <person name="Schobel S."/>
            <person name="Amedeo P."/>
            <person name="Caler E.V."/>
            <person name="da Silva J."/>
        </authorList>
    </citation>
    <scope>NUCLEOTIDE SEQUENCE [LARGE SCALE GENOMIC DNA]</scope>
    <source>
        <strain evidence="8">RN66</strain>
    </source>
</reference>
<dbReference type="InterPro" id="IPR044888">
    <property type="entry name" value="Mediatior_Med7_sf"/>
</dbReference>
<dbReference type="PANTHER" id="PTHR21428:SF11">
    <property type="entry name" value="MEDIATOR OF RNA POLYMERASE II TRANSCRIPTION SUBUNIT 7"/>
    <property type="match status" value="1"/>
</dbReference>
<dbReference type="OrthoDB" id="10253553at2759"/>
<dbReference type="SUPFAM" id="SSF140718">
    <property type="entry name" value="Mediator hinge subcomplex-like"/>
    <property type="match status" value="1"/>
</dbReference>
<evidence type="ECO:0000313" key="9">
    <source>
        <dbReference type="Proteomes" id="UP000001460"/>
    </source>
</evidence>
<dbReference type="OMA" id="LESPPCI"/>
<keyword evidence="6" id="KW-0010">Activator</keyword>
<dbReference type="Pfam" id="PF05983">
    <property type="entry name" value="Med7"/>
    <property type="match status" value="1"/>
</dbReference>
<evidence type="ECO:0000256" key="6">
    <source>
        <dbReference type="RuleBase" id="RU364060"/>
    </source>
</evidence>
<evidence type="ECO:0000256" key="2">
    <source>
        <dbReference type="ARBA" id="ARBA00009994"/>
    </source>
</evidence>
<evidence type="ECO:0000256" key="1">
    <source>
        <dbReference type="ARBA" id="ARBA00004123"/>
    </source>
</evidence>
<keyword evidence="4 6" id="KW-0804">Transcription</keyword>
<dbReference type="Proteomes" id="UP000001460">
    <property type="component" value="Unassembled WGS sequence"/>
</dbReference>
<name>B6AI45_CRYMR</name>
<comment type="similarity">
    <text evidence="2 6">Belongs to the Mediator complex subunit 7 family.</text>
</comment>
<sequence length="164" mass="18779">MSETNKCQEVVSAFPPPPPYYKLYNSEETALESPPCIIGPFMCFGSILSSEINIPPLDSDTSLYNQENSDLIQELRCLNSLFQENILNLFKKSGQGSIEVSAIKHIVKIHSNMNHILEKLRLIQAYYLIMKQLELQIQEKKELIEQMRQLLTKCNENTISSDII</sequence>
<dbReference type="InterPro" id="IPR037212">
    <property type="entry name" value="Med7/Med21-like"/>
</dbReference>
<keyword evidence="5 6" id="KW-0539">Nucleus</keyword>
<dbReference type="PANTHER" id="PTHR21428">
    <property type="entry name" value="MEDIATOR OF RNA POLYMERASE II TRANSCRIPTION SUBUNIT 7"/>
    <property type="match status" value="1"/>
</dbReference>
<dbReference type="AlphaFoldDB" id="B6AI45"/>
<dbReference type="GeneID" id="6997255"/>